<keyword evidence="2" id="KW-1185">Reference proteome</keyword>
<dbReference type="EMBL" id="PPCV01000001">
    <property type="protein sequence ID" value="RXW33557.1"/>
    <property type="molecule type" value="Genomic_DNA"/>
</dbReference>
<dbReference type="AlphaFoldDB" id="A0A4Q2EIY8"/>
<gene>
    <name evidence="1" type="ORF">C1706_02055</name>
</gene>
<protein>
    <recommendedName>
        <fullName evidence="3">HXXEE domain-containing protein</fullName>
    </recommendedName>
</protein>
<dbReference type="RefSeq" id="WP_129457524.1">
    <property type="nucleotide sequence ID" value="NZ_PPCV01000001.1"/>
</dbReference>
<evidence type="ECO:0000313" key="1">
    <source>
        <dbReference type="EMBL" id="RXW33557.1"/>
    </source>
</evidence>
<comment type="caution">
    <text evidence="1">The sequence shown here is derived from an EMBL/GenBank/DDBJ whole genome shotgun (WGS) entry which is preliminary data.</text>
</comment>
<sequence length="158" mass="17459">MKKPLHVLTLAAIIAHHGIEAAAGIGVPGEPYIGRRRATFLWTAVFAGNAYALTRKSRELGLLTAFANGAYQALALQHYIDWPWRLRKGVPIIQEAEELPERWLPAYNTALLVATGLSSVACLREQGPGARRAHLLGLVTLPWQLASARRHQQWLQAQ</sequence>
<reference evidence="1 2" key="1">
    <citation type="submission" date="2018-01" db="EMBL/GenBank/DDBJ databases">
        <title>Lactibacter flavus gen. nov., sp. nov., a novel bacterium of the family Propionibacteriaceae isolated from raw milk and dairy products.</title>
        <authorList>
            <person name="Wenning M."/>
            <person name="Breitenwieser F."/>
            <person name="Huptas C."/>
            <person name="von Neubeck M."/>
            <person name="Busse H.-J."/>
            <person name="Scherer S."/>
        </authorList>
    </citation>
    <scope>NUCLEOTIDE SEQUENCE [LARGE SCALE GENOMIC DNA]</scope>
    <source>
        <strain evidence="1 2">VG341</strain>
    </source>
</reference>
<organism evidence="1 2">
    <name type="scientific">Propioniciclava flava</name>
    <dbReference type="NCBI Taxonomy" id="2072026"/>
    <lineage>
        <taxon>Bacteria</taxon>
        <taxon>Bacillati</taxon>
        <taxon>Actinomycetota</taxon>
        <taxon>Actinomycetes</taxon>
        <taxon>Propionibacteriales</taxon>
        <taxon>Propionibacteriaceae</taxon>
        <taxon>Propioniciclava</taxon>
    </lineage>
</organism>
<dbReference type="Proteomes" id="UP000290624">
    <property type="component" value="Unassembled WGS sequence"/>
</dbReference>
<accession>A0A4Q2EIY8</accession>
<proteinExistence type="predicted"/>
<dbReference type="OrthoDB" id="4616007at2"/>
<evidence type="ECO:0008006" key="3">
    <source>
        <dbReference type="Google" id="ProtNLM"/>
    </source>
</evidence>
<evidence type="ECO:0000313" key="2">
    <source>
        <dbReference type="Proteomes" id="UP000290624"/>
    </source>
</evidence>
<name>A0A4Q2EIY8_9ACTN</name>